<evidence type="ECO:0000256" key="1">
    <source>
        <dbReference type="SAM" id="MobiDB-lite"/>
    </source>
</evidence>
<evidence type="ECO:0000313" key="2">
    <source>
        <dbReference type="EMBL" id="KAK0042107.1"/>
    </source>
</evidence>
<organism evidence="2 3">
    <name type="scientific">Biomphalaria pfeifferi</name>
    <name type="common">Bloodfluke planorb</name>
    <name type="synonym">Freshwater snail</name>
    <dbReference type="NCBI Taxonomy" id="112525"/>
    <lineage>
        <taxon>Eukaryota</taxon>
        <taxon>Metazoa</taxon>
        <taxon>Spiralia</taxon>
        <taxon>Lophotrochozoa</taxon>
        <taxon>Mollusca</taxon>
        <taxon>Gastropoda</taxon>
        <taxon>Heterobranchia</taxon>
        <taxon>Euthyneura</taxon>
        <taxon>Panpulmonata</taxon>
        <taxon>Hygrophila</taxon>
        <taxon>Lymnaeoidea</taxon>
        <taxon>Planorbidae</taxon>
        <taxon>Biomphalaria</taxon>
    </lineage>
</organism>
<evidence type="ECO:0000313" key="3">
    <source>
        <dbReference type="Proteomes" id="UP001233172"/>
    </source>
</evidence>
<protein>
    <submittedName>
        <fullName evidence="2">Solute carrier family 12 member 2</fullName>
    </submittedName>
</protein>
<name>A0AAD8EVN7_BIOPF</name>
<dbReference type="Proteomes" id="UP001233172">
    <property type="component" value="Unassembled WGS sequence"/>
</dbReference>
<proteinExistence type="predicted"/>
<accession>A0AAD8EVN7</accession>
<dbReference type="EMBL" id="JASAOG010000251">
    <property type="protein sequence ID" value="KAK0042107.1"/>
    <property type="molecule type" value="Genomic_DNA"/>
</dbReference>
<comment type="caution">
    <text evidence="2">The sequence shown here is derived from an EMBL/GenBank/DDBJ whole genome shotgun (WGS) entry which is preliminary data.</text>
</comment>
<keyword evidence="3" id="KW-1185">Reference proteome</keyword>
<reference evidence="2" key="2">
    <citation type="submission" date="2023-04" db="EMBL/GenBank/DDBJ databases">
        <authorList>
            <person name="Bu L."/>
            <person name="Lu L."/>
            <person name="Laidemitt M.R."/>
            <person name="Zhang S.M."/>
            <person name="Mutuku M."/>
            <person name="Mkoji G."/>
            <person name="Steinauer M."/>
            <person name="Loker E.S."/>
        </authorList>
    </citation>
    <scope>NUCLEOTIDE SEQUENCE</scope>
    <source>
        <strain evidence="2">KasaAsao</strain>
        <tissue evidence="2">Whole Snail</tissue>
    </source>
</reference>
<dbReference type="AlphaFoldDB" id="A0AAD8EVN7"/>
<sequence length="56" mass="6461">TMYSQYIWCHVVHTSALGSGRGWHHSGRSHCPFVQSSDHHHGHLHDSHLHQRRSQG</sequence>
<reference evidence="2" key="1">
    <citation type="journal article" date="2023" name="PLoS Negl. Trop. Dis.">
        <title>A genome sequence for Biomphalaria pfeifferi, the major vector snail for the human-infecting parasite Schistosoma mansoni.</title>
        <authorList>
            <person name="Bu L."/>
            <person name="Lu L."/>
            <person name="Laidemitt M.R."/>
            <person name="Zhang S.M."/>
            <person name="Mutuku M."/>
            <person name="Mkoji G."/>
            <person name="Steinauer M."/>
            <person name="Loker E.S."/>
        </authorList>
    </citation>
    <scope>NUCLEOTIDE SEQUENCE</scope>
    <source>
        <strain evidence="2">KasaAsao</strain>
    </source>
</reference>
<feature type="non-terminal residue" evidence="2">
    <location>
        <position position="1"/>
    </location>
</feature>
<feature type="region of interest" description="Disordered" evidence="1">
    <location>
        <begin position="19"/>
        <end position="56"/>
    </location>
</feature>
<feature type="non-terminal residue" evidence="2">
    <location>
        <position position="56"/>
    </location>
</feature>
<gene>
    <name evidence="2" type="ORF">Bpfe_028442</name>
</gene>